<evidence type="ECO:0000313" key="4">
    <source>
        <dbReference type="Proteomes" id="UP000441585"/>
    </source>
</evidence>
<organism evidence="3 4">
    <name type="scientific">Metabacillus idriensis</name>
    <dbReference type="NCBI Taxonomy" id="324768"/>
    <lineage>
        <taxon>Bacteria</taxon>
        <taxon>Bacillati</taxon>
        <taxon>Bacillota</taxon>
        <taxon>Bacilli</taxon>
        <taxon>Bacillales</taxon>
        <taxon>Bacillaceae</taxon>
        <taxon>Metabacillus</taxon>
    </lineage>
</organism>
<evidence type="ECO:0000256" key="2">
    <source>
        <dbReference type="ARBA" id="ARBA00023043"/>
    </source>
</evidence>
<dbReference type="Gene3D" id="1.25.40.20">
    <property type="entry name" value="Ankyrin repeat-containing domain"/>
    <property type="match status" value="1"/>
</dbReference>
<keyword evidence="1" id="KW-0677">Repeat</keyword>
<dbReference type="SMART" id="SM00248">
    <property type="entry name" value="ANK"/>
    <property type="match status" value="4"/>
</dbReference>
<proteinExistence type="predicted"/>
<comment type="caution">
    <text evidence="3">The sequence shown here is derived from an EMBL/GenBank/DDBJ whole genome shotgun (WGS) entry which is preliminary data.</text>
</comment>
<gene>
    <name evidence="3" type="ORF">GJU41_22320</name>
</gene>
<accession>A0A6I2MH42</accession>
<sequence length="168" mass="17883">MNMIGLKKTEIFEALEKKNLARFNELLNEDASLADSENDNGLTLLGLACHYGEAEFVKVLLNKGADINASSHSKLSFIPSNTALHAAVAGKQSPKLIQLLLRNGADVNAIDSDGHAPIQTAAFEGNAEVANLLIHNGADVTLNGGQGSAAEIAERRRHSDFINVLKTP</sequence>
<dbReference type="SUPFAM" id="SSF48403">
    <property type="entry name" value="Ankyrin repeat"/>
    <property type="match status" value="1"/>
</dbReference>
<dbReference type="InterPro" id="IPR036770">
    <property type="entry name" value="Ankyrin_rpt-contain_sf"/>
</dbReference>
<dbReference type="InterPro" id="IPR002110">
    <property type="entry name" value="Ankyrin_rpt"/>
</dbReference>
<reference evidence="3 4" key="1">
    <citation type="submission" date="2019-11" db="EMBL/GenBank/DDBJ databases">
        <title>Bacillus idriensis genome.</title>
        <authorList>
            <person name="Konopka E.N."/>
            <person name="Newman J.D."/>
        </authorList>
    </citation>
    <scope>NUCLEOTIDE SEQUENCE [LARGE SCALE GENOMIC DNA]</scope>
    <source>
        <strain evidence="3 4">DSM 19097</strain>
    </source>
</reference>
<dbReference type="PANTHER" id="PTHR24198">
    <property type="entry name" value="ANKYRIN REPEAT AND PROTEIN KINASE DOMAIN-CONTAINING PROTEIN"/>
    <property type="match status" value="1"/>
</dbReference>
<dbReference type="Pfam" id="PF12796">
    <property type="entry name" value="Ank_2"/>
    <property type="match status" value="1"/>
</dbReference>
<dbReference type="PANTHER" id="PTHR24198:SF165">
    <property type="entry name" value="ANKYRIN REPEAT-CONTAINING PROTEIN-RELATED"/>
    <property type="match status" value="1"/>
</dbReference>
<dbReference type="Pfam" id="PF00023">
    <property type="entry name" value="Ank"/>
    <property type="match status" value="1"/>
</dbReference>
<keyword evidence="4" id="KW-1185">Reference proteome</keyword>
<protein>
    <submittedName>
        <fullName evidence="3">Ankyrin repeat domain-containing protein</fullName>
    </submittedName>
</protein>
<evidence type="ECO:0000256" key="1">
    <source>
        <dbReference type="ARBA" id="ARBA00022737"/>
    </source>
</evidence>
<dbReference type="AlphaFoldDB" id="A0A6I2MH42"/>
<name>A0A6I2MH42_9BACI</name>
<evidence type="ECO:0000313" key="3">
    <source>
        <dbReference type="EMBL" id="MRX56684.1"/>
    </source>
</evidence>
<dbReference type="Proteomes" id="UP000441585">
    <property type="component" value="Unassembled WGS sequence"/>
</dbReference>
<keyword evidence="2" id="KW-0040">ANK repeat</keyword>
<dbReference type="EMBL" id="WKKF01000015">
    <property type="protein sequence ID" value="MRX56684.1"/>
    <property type="molecule type" value="Genomic_DNA"/>
</dbReference>